<evidence type="ECO:0000313" key="2">
    <source>
        <dbReference type="EMBL" id="HGM59123.1"/>
    </source>
</evidence>
<comment type="caution">
    <text evidence="2">The sequence shown here is derived from an EMBL/GenBank/DDBJ whole genome shotgun (WGS) entry which is preliminary data.</text>
</comment>
<accession>A0A7C4H9W6</accession>
<proteinExistence type="predicted"/>
<keyword evidence="1" id="KW-0812">Transmembrane</keyword>
<gene>
    <name evidence="2" type="ORF">ENU14_06050</name>
</gene>
<reference evidence="2" key="1">
    <citation type="journal article" date="2020" name="mSystems">
        <title>Genome- and Community-Level Interaction Insights into Carbon Utilization and Element Cycling Functions of Hydrothermarchaeota in Hydrothermal Sediment.</title>
        <authorList>
            <person name="Zhou Z."/>
            <person name="Liu Y."/>
            <person name="Xu W."/>
            <person name="Pan J."/>
            <person name="Luo Z.H."/>
            <person name="Li M."/>
        </authorList>
    </citation>
    <scope>NUCLEOTIDE SEQUENCE [LARGE SCALE GENOMIC DNA]</scope>
    <source>
        <strain evidence="2">SpSt-642</strain>
    </source>
</reference>
<protein>
    <submittedName>
        <fullName evidence="2">Uncharacterized protein</fullName>
    </submittedName>
</protein>
<organism evidence="2">
    <name type="scientific">Staphylothermus marinus</name>
    <dbReference type="NCBI Taxonomy" id="2280"/>
    <lineage>
        <taxon>Archaea</taxon>
        <taxon>Thermoproteota</taxon>
        <taxon>Thermoprotei</taxon>
        <taxon>Desulfurococcales</taxon>
        <taxon>Desulfurococcaceae</taxon>
        <taxon>Staphylothermus</taxon>
    </lineage>
</organism>
<dbReference type="EMBL" id="DTBJ01000052">
    <property type="protein sequence ID" value="HGM59123.1"/>
    <property type="molecule type" value="Genomic_DNA"/>
</dbReference>
<feature type="transmembrane region" description="Helical" evidence="1">
    <location>
        <begin position="239"/>
        <end position="268"/>
    </location>
</feature>
<evidence type="ECO:0000256" key="1">
    <source>
        <dbReference type="SAM" id="Phobius"/>
    </source>
</evidence>
<dbReference type="AlphaFoldDB" id="A0A7C4H9W6"/>
<sequence length="272" mass="32232">MYSIKTYLIIILALIILNIFSTNIAESSNNVYLKTLKIGEQIEYLKRVHVTKYSGVSEETEYSRILRGECLEEAKYIVISISNHGFAIEKKVLRSRNMSSSKIVCDYLKIIDQSFDYSLNSSEIYFRDIQYFPWDYEFKKPSFQLIEYNDIPIPWIFNVYIYIPSKYASIIRKYESTIASTRIVDDKVVNFYYSIDLVYDRDKGLLNKLDCIITINLNKKPYILINIVIEKKQSNLLELIYSTIIWIILNTWKYIVAIVSIVVFYIFIYRRL</sequence>
<feature type="transmembrane region" description="Helical" evidence="1">
    <location>
        <begin position="7"/>
        <end position="25"/>
    </location>
</feature>
<name>A0A7C4H9W6_STAMA</name>
<keyword evidence="1" id="KW-0472">Membrane</keyword>
<keyword evidence="1" id="KW-1133">Transmembrane helix</keyword>